<dbReference type="RefSeq" id="XP_009059225.1">
    <property type="nucleotide sequence ID" value="XM_009060977.1"/>
</dbReference>
<feature type="chain" id="PRO_5004716492" description="LTD domain-containing protein" evidence="1">
    <location>
        <begin position="26"/>
        <end position="204"/>
    </location>
</feature>
<dbReference type="EMBL" id="KB202481">
    <property type="protein sequence ID" value="ESO90151.1"/>
    <property type="molecule type" value="Genomic_DNA"/>
</dbReference>
<feature type="non-terminal residue" evidence="2">
    <location>
        <position position="204"/>
    </location>
</feature>
<dbReference type="Proteomes" id="UP000030746">
    <property type="component" value="Unassembled WGS sequence"/>
</dbReference>
<evidence type="ECO:0008006" key="4">
    <source>
        <dbReference type="Google" id="ProtNLM"/>
    </source>
</evidence>
<proteinExistence type="predicted"/>
<organism evidence="2 3">
    <name type="scientific">Lottia gigantea</name>
    <name type="common">Giant owl limpet</name>
    <dbReference type="NCBI Taxonomy" id="225164"/>
    <lineage>
        <taxon>Eukaryota</taxon>
        <taxon>Metazoa</taxon>
        <taxon>Spiralia</taxon>
        <taxon>Lophotrochozoa</taxon>
        <taxon>Mollusca</taxon>
        <taxon>Gastropoda</taxon>
        <taxon>Patellogastropoda</taxon>
        <taxon>Lottioidea</taxon>
        <taxon>Lottiidae</taxon>
        <taxon>Lottia</taxon>
    </lineage>
</organism>
<keyword evidence="3" id="KW-1185">Reference proteome</keyword>
<feature type="signal peptide" evidence="1">
    <location>
        <begin position="1"/>
        <end position="25"/>
    </location>
</feature>
<name>V4AA19_LOTGI</name>
<dbReference type="KEGG" id="lgi:LOTGIDRAFT_233947"/>
<dbReference type="CTD" id="20249403"/>
<evidence type="ECO:0000313" key="3">
    <source>
        <dbReference type="Proteomes" id="UP000030746"/>
    </source>
</evidence>
<dbReference type="GeneID" id="20249403"/>
<accession>V4AA19</accession>
<evidence type="ECO:0000256" key="1">
    <source>
        <dbReference type="SAM" id="SignalP"/>
    </source>
</evidence>
<keyword evidence="1" id="KW-0732">Signal</keyword>
<dbReference type="HOGENOM" id="CLU_1346174_0_0_1"/>
<dbReference type="AlphaFoldDB" id="V4AA19"/>
<sequence length="204" mass="23154">MRFLKQMNVTLLICVLLIIPTLVNSKLIFNEFKLWGEASSQFIEIYNTDNTTDVPFSSNYSVFLLDEPVNTTSELKVIHVIDVSEYDVVNASGYIAIDTTNVSLLINENNTYAIVLHELINGSDFEIGQIVHADEIEDSVVFTQNEHKRISLLSLTMSILNDHQVFDIMEDESLNVCIEDPTIKVHVMEFKEPSRGQPNLCEEP</sequence>
<evidence type="ECO:0000313" key="2">
    <source>
        <dbReference type="EMBL" id="ESO90151.1"/>
    </source>
</evidence>
<reference evidence="2 3" key="1">
    <citation type="journal article" date="2013" name="Nature">
        <title>Insights into bilaterian evolution from three spiralian genomes.</title>
        <authorList>
            <person name="Simakov O."/>
            <person name="Marletaz F."/>
            <person name="Cho S.J."/>
            <person name="Edsinger-Gonzales E."/>
            <person name="Havlak P."/>
            <person name="Hellsten U."/>
            <person name="Kuo D.H."/>
            <person name="Larsson T."/>
            <person name="Lv J."/>
            <person name="Arendt D."/>
            <person name="Savage R."/>
            <person name="Osoegawa K."/>
            <person name="de Jong P."/>
            <person name="Grimwood J."/>
            <person name="Chapman J.A."/>
            <person name="Shapiro H."/>
            <person name="Aerts A."/>
            <person name="Otillar R.P."/>
            <person name="Terry A.Y."/>
            <person name="Boore J.L."/>
            <person name="Grigoriev I.V."/>
            <person name="Lindberg D.R."/>
            <person name="Seaver E.C."/>
            <person name="Weisblat D.A."/>
            <person name="Putnam N.H."/>
            <person name="Rokhsar D.S."/>
        </authorList>
    </citation>
    <scope>NUCLEOTIDE SEQUENCE [LARGE SCALE GENOMIC DNA]</scope>
</reference>
<gene>
    <name evidence="2" type="ORF">LOTGIDRAFT_233947</name>
</gene>
<protein>
    <recommendedName>
        <fullName evidence="4">LTD domain-containing protein</fullName>
    </recommendedName>
</protein>